<protein>
    <submittedName>
        <fullName evidence="2">Uncharacterized protein</fullName>
    </submittedName>
</protein>
<feature type="region of interest" description="Disordered" evidence="1">
    <location>
        <begin position="46"/>
        <end position="66"/>
    </location>
</feature>
<accession>A0A8T2PG67</accession>
<sequence length="104" mass="11350">MEAAMENPASKPGKETRRTSSVTKTAFSTNKSINIQHQHVQKLQRGLDCPEHSHDKLGLSTAEDPRSARAHSSFLAGFSLREAHGRITVLSCHLDSAVSSNKVQ</sequence>
<keyword evidence="3" id="KW-1185">Reference proteome</keyword>
<feature type="region of interest" description="Disordered" evidence="1">
    <location>
        <begin position="1"/>
        <end position="28"/>
    </location>
</feature>
<evidence type="ECO:0000256" key="1">
    <source>
        <dbReference type="SAM" id="MobiDB-lite"/>
    </source>
</evidence>
<reference evidence="2" key="1">
    <citation type="thesis" date="2021" institute="BYU ScholarsArchive" country="Provo, UT, USA">
        <title>Applications of and Algorithms for Genome Assembly and Genomic Analyses with an Emphasis on Marine Teleosts.</title>
        <authorList>
            <person name="Pickett B.D."/>
        </authorList>
    </citation>
    <scope>NUCLEOTIDE SEQUENCE</scope>
    <source>
        <strain evidence="2">HI-2016</strain>
    </source>
</reference>
<dbReference type="Proteomes" id="UP000824540">
    <property type="component" value="Unassembled WGS sequence"/>
</dbReference>
<name>A0A8T2PG67_9TELE</name>
<dbReference type="EMBL" id="JAFBMS010000007">
    <property type="protein sequence ID" value="KAG9350726.1"/>
    <property type="molecule type" value="Genomic_DNA"/>
</dbReference>
<gene>
    <name evidence="2" type="ORF">JZ751_024615</name>
</gene>
<organism evidence="2 3">
    <name type="scientific">Albula glossodonta</name>
    <name type="common">roundjaw bonefish</name>
    <dbReference type="NCBI Taxonomy" id="121402"/>
    <lineage>
        <taxon>Eukaryota</taxon>
        <taxon>Metazoa</taxon>
        <taxon>Chordata</taxon>
        <taxon>Craniata</taxon>
        <taxon>Vertebrata</taxon>
        <taxon>Euteleostomi</taxon>
        <taxon>Actinopterygii</taxon>
        <taxon>Neopterygii</taxon>
        <taxon>Teleostei</taxon>
        <taxon>Albuliformes</taxon>
        <taxon>Albulidae</taxon>
        <taxon>Albula</taxon>
    </lineage>
</organism>
<dbReference type="AlphaFoldDB" id="A0A8T2PG67"/>
<feature type="compositionally biased region" description="Polar residues" evidence="1">
    <location>
        <begin position="19"/>
        <end position="28"/>
    </location>
</feature>
<proteinExistence type="predicted"/>
<evidence type="ECO:0000313" key="2">
    <source>
        <dbReference type="EMBL" id="KAG9350726.1"/>
    </source>
</evidence>
<evidence type="ECO:0000313" key="3">
    <source>
        <dbReference type="Proteomes" id="UP000824540"/>
    </source>
</evidence>
<comment type="caution">
    <text evidence="2">The sequence shown here is derived from an EMBL/GenBank/DDBJ whole genome shotgun (WGS) entry which is preliminary data.</text>
</comment>
<feature type="compositionally biased region" description="Basic and acidic residues" evidence="1">
    <location>
        <begin position="48"/>
        <end position="66"/>
    </location>
</feature>